<dbReference type="Gene3D" id="3.10.105.10">
    <property type="entry name" value="Dipeptide-binding Protein, Domain 3"/>
    <property type="match status" value="1"/>
</dbReference>
<dbReference type="PIRSF" id="PIRSF002741">
    <property type="entry name" value="MppA"/>
    <property type="match status" value="1"/>
</dbReference>
<reference evidence="5 6" key="1">
    <citation type="submission" date="2019-06" db="EMBL/GenBank/DDBJ databases">
        <authorList>
            <person name="Li M."/>
        </authorList>
    </citation>
    <scope>NUCLEOTIDE SEQUENCE [LARGE SCALE GENOMIC DNA]</scope>
    <source>
        <strain evidence="5 6">BGMRC6574</strain>
    </source>
</reference>
<dbReference type="InterPro" id="IPR000914">
    <property type="entry name" value="SBP_5_dom"/>
</dbReference>
<keyword evidence="3" id="KW-0732">Signal</keyword>
<feature type="domain" description="Solute-binding protein family 5" evidence="4">
    <location>
        <begin position="133"/>
        <end position="536"/>
    </location>
</feature>
<proteinExistence type="inferred from homology"/>
<dbReference type="PANTHER" id="PTHR30290:SF64">
    <property type="entry name" value="ABC TRANSPORTER PERIPLASMIC BINDING PROTEIN"/>
    <property type="match status" value="1"/>
</dbReference>
<dbReference type="PANTHER" id="PTHR30290">
    <property type="entry name" value="PERIPLASMIC BINDING COMPONENT OF ABC TRANSPORTER"/>
    <property type="match status" value="1"/>
</dbReference>
<keyword evidence="6" id="KW-1185">Reference proteome</keyword>
<dbReference type="GO" id="GO:1904680">
    <property type="term" value="F:peptide transmembrane transporter activity"/>
    <property type="evidence" value="ECO:0007669"/>
    <property type="project" value="TreeGrafter"/>
</dbReference>
<evidence type="ECO:0000313" key="6">
    <source>
        <dbReference type="Proteomes" id="UP000320314"/>
    </source>
</evidence>
<dbReference type="InterPro" id="IPR006311">
    <property type="entry name" value="TAT_signal"/>
</dbReference>
<accession>A0A506TZN3</accession>
<dbReference type="GO" id="GO:0043190">
    <property type="term" value="C:ATP-binding cassette (ABC) transporter complex"/>
    <property type="evidence" value="ECO:0007669"/>
    <property type="project" value="InterPro"/>
</dbReference>
<dbReference type="GO" id="GO:0015833">
    <property type="term" value="P:peptide transport"/>
    <property type="evidence" value="ECO:0007669"/>
    <property type="project" value="TreeGrafter"/>
</dbReference>
<dbReference type="GO" id="GO:0030288">
    <property type="term" value="C:outer membrane-bounded periplasmic space"/>
    <property type="evidence" value="ECO:0007669"/>
    <property type="project" value="TreeGrafter"/>
</dbReference>
<comment type="subcellular location">
    <subcellularLocation>
        <location evidence="1">Periplasm</location>
    </subcellularLocation>
</comment>
<evidence type="ECO:0000313" key="5">
    <source>
        <dbReference type="EMBL" id="TPW25779.1"/>
    </source>
</evidence>
<evidence type="ECO:0000256" key="3">
    <source>
        <dbReference type="ARBA" id="ARBA00022729"/>
    </source>
</evidence>
<dbReference type="Pfam" id="PF00496">
    <property type="entry name" value="SBP_bac_5"/>
    <property type="match status" value="1"/>
</dbReference>
<dbReference type="Gene3D" id="3.40.190.10">
    <property type="entry name" value="Periplasmic binding protein-like II"/>
    <property type="match status" value="1"/>
</dbReference>
<gene>
    <name evidence="5" type="ORF">FJU11_17890</name>
</gene>
<dbReference type="Proteomes" id="UP000320314">
    <property type="component" value="Unassembled WGS sequence"/>
</dbReference>
<sequence>MTGRADDPDFSPTRRRLLAVSAGAAGALFLPISVSGAFAANPTGRRLHGISAFGDLKYPAGFEKFDYADPDAPTGGTFAFQPSTTNFNQSTQTFNTLNSFVLGGDAPPRMELTFDTLLVDSYDEPDSLYCHLAAWIMVSEDRNTYTFGLRPEARFRDGTPVTSADVVFSLLQLKQNGHPQLAFPLAELISAKSRGPHTAEIRYSGNQSAHAVLSLSTMPIFSRAYYTQHPFDSSSLAPPLSSGPWKVGRVDAGRTIEYERAEDYWGRDLPTIRGLDHFDRLRIDFFAEREPAFQAFKKGDILWREEFTAKVWATGYAFPAVGAGKVVKGEFAEEKRPIMQAWALNQRHERFADVRVRQAIDLCFDFAWTNAKIFYNGYTRSQSIFERSPFKAEGKPSPAETALMKGLGSDVPETAFGEAPMQPVANGSGKDRVLLKKANDLLSEAGWKREGTGFEKDGTPLDLEILMNTTSLERACAGFVQNMRDLGIGARMRVVDAAQYQRRLRTFDFDMTMLAVSFSSTPTAESLGQFFSSTSAKQEGSYNLPGVDLGLYDALLQRIAEAKTRDDLVTAMRVLDRVLRARLDWIPCWYAANHRVAYWDVFGFSRPKPDYAWPVERLWWYDTKKAEAIGKV</sequence>
<dbReference type="InterPro" id="IPR039424">
    <property type="entry name" value="SBP_5"/>
</dbReference>
<dbReference type="CDD" id="cd08497">
    <property type="entry name" value="MbnE-like"/>
    <property type="match status" value="1"/>
</dbReference>
<organism evidence="5 6">
    <name type="scientific">Pararhizobium mangrovi</name>
    <dbReference type="NCBI Taxonomy" id="2590452"/>
    <lineage>
        <taxon>Bacteria</taxon>
        <taxon>Pseudomonadati</taxon>
        <taxon>Pseudomonadota</taxon>
        <taxon>Alphaproteobacteria</taxon>
        <taxon>Hyphomicrobiales</taxon>
        <taxon>Rhizobiaceae</taxon>
        <taxon>Rhizobium/Agrobacterium group</taxon>
        <taxon>Pararhizobium</taxon>
    </lineage>
</organism>
<dbReference type="AlphaFoldDB" id="A0A506TZN3"/>
<evidence type="ECO:0000259" key="4">
    <source>
        <dbReference type="Pfam" id="PF00496"/>
    </source>
</evidence>
<comment type="similarity">
    <text evidence="2">Belongs to the bacterial solute-binding protein 5 family.</text>
</comment>
<dbReference type="PROSITE" id="PS51318">
    <property type="entry name" value="TAT"/>
    <property type="match status" value="1"/>
</dbReference>
<dbReference type="InterPro" id="IPR030678">
    <property type="entry name" value="Peptide/Ni-bd"/>
</dbReference>
<dbReference type="GO" id="GO:0042884">
    <property type="term" value="P:microcin transport"/>
    <property type="evidence" value="ECO:0007669"/>
    <property type="project" value="TreeGrafter"/>
</dbReference>
<comment type="caution">
    <text evidence="5">The sequence shown here is derived from an EMBL/GenBank/DDBJ whole genome shotgun (WGS) entry which is preliminary data.</text>
</comment>
<evidence type="ECO:0000256" key="1">
    <source>
        <dbReference type="ARBA" id="ARBA00004418"/>
    </source>
</evidence>
<dbReference type="SUPFAM" id="SSF53850">
    <property type="entry name" value="Periplasmic binding protein-like II"/>
    <property type="match status" value="1"/>
</dbReference>
<dbReference type="OrthoDB" id="9803988at2"/>
<protein>
    <submittedName>
        <fullName evidence="5">ABC transporter substrate-binding protein</fullName>
    </submittedName>
</protein>
<dbReference type="RefSeq" id="WP_141168439.1">
    <property type="nucleotide sequence ID" value="NZ_VHLH01000054.1"/>
</dbReference>
<evidence type="ECO:0000256" key="2">
    <source>
        <dbReference type="ARBA" id="ARBA00005695"/>
    </source>
</evidence>
<name>A0A506TZN3_9HYPH</name>
<dbReference type="EMBL" id="VHLH01000054">
    <property type="protein sequence ID" value="TPW25779.1"/>
    <property type="molecule type" value="Genomic_DNA"/>
</dbReference>